<accession>A0ABR5CAZ1</accession>
<proteinExistence type="predicted"/>
<dbReference type="Proteomes" id="UP000032503">
    <property type="component" value="Unassembled WGS sequence"/>
</dbReference>
<sequence length="130" mass="14247">MELDVSSARTMRIELPAMARYPAKMTAVRTHRRSDWIMVSVAMLASAVVLIVLWQPPTGNCPAVIPRPWWCDAGDLRDYALFATLTLGVLNAALFLTAFRTRPALRFMAVIVCIVTVVAALVLFAGLANS</sequence>
<evidence type="ECO:0000313" key="3">
    <source>
        <dbReference type="Proteomes" id="UP000032503"/>
    </source>
</evidence>
<evidence type="ECO:0000256" key="1">
    <source>
        <dbReference type="SAM" id="Phobius"/>
    </source>
</evidence>
<keyword evidence="1" id="KW-0472">Membrane</keyword>
<feature type="transmembrane region" description="Helical" evidence="1">
    <location>
        <begin position="106"/>
        <end position="128"/>
    </location>
</feature>
<evidence type="ECO:0000313" key="2">
    <source>
        <dbReference type="EMBL" id="KJC62839.1"/>
    </source>
</evidence>
<feature type="transmembrane region" description="Helical" evidence="1">
    <location>
        <begin position="36"/>
        <end position="54"/>
    </location>
</feature>
<organism evidence="2 3">
    <name type="scientific">Agreia bicolorata</name>
    <dbReference type="NCBI Taxonomy" id="110935"/>
    <lineage>
        <taxon>Bacteria</taxon>
        <taxon>Bacillati</taxon>
        <taxon>Actinomycetota</taxon>
        <taxon>Actinomycetes</taxon>
        <taxon>Micrococcales</taxon>
        <taxon>Microbacteriaceae</taxon>
        <taxon>Agreia</taxon>
    </lineage>
</organism>
<reference evidence="2 3" key="1">
    <citation type="journal article" date="2001" name="Int. J. Syst. Evol. Microbiol.">
        <title>Agreia bicolorata gen. nov., sp. nov., to accommodate actinobacteria isolated from narrow reed grass infected by the nematode Heteroanguina graminophila.</title>
        <authorList>
            <person name="Evtushenko L.I."/>
            <person name="Dorofeeva L.V."/>
            <person name="Dobrovolskaya T.G."/>
            <person name="Streshinskaya G.M."/>
            <person name="Subbotin S.A."/>
            <person name="Tiedje J.M."/>
        </authorList>
    </citation>
    <scope>NUCLEOTIDE SEQUENCE [LARGE SCALE GENOMIC DNA]</scope>
    <source>
        <strain evidence="2 3">VKM Ac-1804</strain>
    </source>
</reference>
<comment type="caution">
    <text evidence="2">The sequence shown here is derived from an EMBL/GenBank/DDBJ whole genome shotgun (WGS) entry which is preliminary data.</text>
</comment>
<keyword evidence="3" id="KW-1185">Reference proteome</keyword>
<protein>
    <submittedName>
        <fullName evidence="2">Uncharacterized protein</fullName>
    </submittedName>
</protein>
<gene>
    <name evidence="2" type="ORF">TZ00_18470</name>
</gene>
<keyword evidence="1" id="KW-1133">Transmembrane helix</keyword>
<feature type="transmembrane region" description="Helical" evidence="1">
    <location>
        <begin position="79"/>
        <end position="99"/>
    </location>
</feature>
<dbReference type="EMBL" id="JYFC01000014">
    <property type="protein sequence ID" value="KJC62839.1"/>
    <property type="molecule type" value="Genomic_DNA"/>
</dbReference>
<keyword evidence="1" id="KW-0812">Transmembrane</keyword>
<name>A0ABR5CAZ1_9MICO</name>